<protein>
    <submittedName>
        <fullName evidence="1">Uncharacterized protein</fullName>
    </submittedName>
</protein>
<dbReference type="Proteomes" id="UP000666369">
    <property type="component" value="Unassembled WGS sequence"/>
</dbReference>
<gene>
    <name evidence="1" type="ORF">GW587_28190</name>
</gene>
<accession>A0ABX0FUI6</accession>
<evidence type="ECO:0000313" key="2">
    <source>
        <dbReference type="Proteomes" id="UP000666369"/>
    </source>
</evidence>
<name>A0ABX0FUI6_9BURK</name>
<dbReference type="RefSeq" id="WP_166108239.1">
    <property type="nucleotide sequence ID" value="NZ_JAADJT010000017.1"/>
</dbReference>
<keyword evidence="2" id="KW-1185">Reference proteome</keyword>
<comment type="caution">
    <text evidence="1">The sequence shown here is derived from an EMBL/GenBank/DDBJ whole genome shotgun (WGS) entry which is preliminary data.</text>
</comment>
<dbReference type="EMBL" id="JAADJT010000017">
    <property type="protein sequence ID" value="NGZ88124.1"/>
    <property type="molecule type" value="Genomic_DNA"/>
</dbReference>
<reference evidence="2" key="2">
    <citation type="submission" date="2023-07" db="EMBL/GenBank/DDBJ databases">
        <title>Duganella aceri sp. nov., isolated from tree sap.</title>
        <authorList>
            <person name="Kim I.S."/>
        </authorList>
    </citation>
    <scope>NUCLEOTIDE SEQUENCE [LARGE SCALE GENOMIC DNA]</scope>
    <source>
        <strain evidence="2">SAP-35</strain>
    </source>
</reference>
<evidence type="ECO:0000313" key="1">
    <source>
        <dbReference type="EMBL" id="NGZ88124.1"/>
    </source>
</evidence>
<reference evidence="1 2" key="1">
    <citation type="submission" date="2020-01" db="EMBL/GenBank/DDBJ databases">
        <authorList>
            <person name="Lee S.D."/>
        </authorList>
    </citation>
    <scope>NUCLEOTIDE SEQUENCE [LARGE SCALE GENOMIC DNA]</scope>
    <source>
        <strain evidence="1 2">SAP-35</strain>
    </source>
</reference>
<sequence>MTPDPQFDNDNLARAENILLDDEIARQYFQGELYDRNGNRLTNMTLKRQNGTALNLDEKTIGRLFMIPDGSAVWALQVGENGDAPAGLAVQSNNPFIARDEQNSVIAFHEEIGPAMWIEALHVRRLMLEKKAPKHFGTIAFGLMAIAAYRLRFEYISLFAAGHGPLRSKNSDALVGFHVWPKFGFDAQITPVEFNRFPTKKLAGARTVQDTIAADPLWWPMHGSGRAMRFDLKAKSRSWSILLNYIYKALVEKS</sequence>
<proteinExistence type="predicted"/>
<organism evidence="1 2">
    <name type="scientific">Duganella aceris</name>
    <dbReference type="NCBI Taxonomy" id="2703883"/>
    <lineage>
        <taxon>Bacteria</taxon>
        <taxon>Pseudomonadati</taxon>
        <taxon>Pseudomonadota</taxon>
        <taxon>Betaproteobacteria</taxon>
        <taxon>Burkholderiales</taxon>
        <taxon>Oxalobacteraceae</taxon>
        <taxon>Telluria group</taxon>
        <taxon>Duganella</taxon>
    </lineage>
</organism>